<keyword evidence="1" id="KW-0472">Membrane</keyword>
<name>A0ABM4TRV2_DROSZ</name>
<keyword evidence="1" id="KW-1133">Transmembrane helix</keyword>
<dbReference type="RefSeq" id="XP_070852693.1">
    <property type="nucleotide sequence ID" value="XM_070996592.1"/>
</dbReference>
<evidence type="ECO:0000313" key="3">
    <source>
        <dbReference type="RefSeq" id="XP_070852693.1"/>
    </source>
</evidence>
<gene>
    <name evidence="3" type="primary">LOC139353168</name>
</gene>
<evidence type="ECO:0000313" key="2">
    <source>
        <dbReference type="Proteomes" id="UP001652628"/>
    </source>
</evidence>
<feature type="transmembrane region" description="Helical" evidence="1">
    <location>
        <begin position="7"/>
        <end position="26"/>
    </location>
</feature>
<feature type="transmembrane region" description="Helical" evidence="1">
    <location>
        <begin position="79"/>
        <end position="96"/>
    </location>
</feature>
<organism evidence="2 3">
    <name type="scientific">Drosophila suzukii</name>
    <name type="common">Spotted-wing drosophila fruit fly</name>
    <dbReference type="NCBI Taxonomy" id="28584"/>
    <lineage>
        <taxon>Eukaryota</taxon>
        <taxon>Metazoa</taxon>
        <taxon>Ecdysozoa</taxon>
        <taxon>Arthropoda</taxon>
        <taxon>Hexapoda</taxon>
        <taxon>Insecta</taxon>
        <taxon>Pterygota</taxon>
        <taxon>Neoptera</taxon>
        <taxon>Endopterygota</taxon>
        <taxon>Diptera</taxon>
        <taxon>Brachycera</taxon>
        <taxon>Muscomorpha</taxon>
        <taxon>Ephydroidea</taxon>
        <taxon>Drosophilidae</taxon>
        <taxon>Drosophila</taxon>
        <taxon>Sophophora</taxon>
    </lineage>
</organism>
<reference evidence="3" key="1">
    <citation type="submission" date="2025-08" db="UniProtKB">
        <authorList>
            <consortium name="RefSeq"/>
        </authorList>
    </citation>
    <scope>IDENTIFICATION</scope>
</reference>
<evidence type="ECO:0000256" key="1">
    <source>
        <dbReference type="SAM" id="Phobius"/>
    </source>
</evidence>
<proteinExistence type="predicted"/>
<dbReference type="Proteomes" id="UP001652628">
    <property type="component" value="Chromosome 3"/>
</dbReference>
<dbReference type="GeneID" id="139353168"/>
<keyword evidence="2" id="KW-1185">Reference proteome</keyword>
<accession>A0ABM4TRV2</accession>
<feature type="transmembrane region" description="Helical" evidence="1">
    <location>
        <begin position="116"/>
        <end position="136"/>
    </location>
</feature>
<sequence>MSREIVIQLLYGTAILTTIIVAPFVTLHTQLVSRDRPTASFLYPDIVVTAIVSLMLTILAMSPYLMFPARLLAKHPKKVFLAIMPWVLVCVVQFAFNVYLQLRAISHVAKESNSNSLVFALGCYCGIFGLAVEQMLHWNVIYHLMTEGVDTTVSNFRWPRRIH</sequence>
<keyword evidence="1" id="KW-0812">Transmembrane</keyword>
<protein>
    <submittedName>
        <fullName evidence="3">Uncharacterized protein</fullName>
    </submittedName>
</protein>
<feature type="transmembrane region" description="Helical" evidence="1">
    <location>
        <begin position="46"/>
        <end position="67"/>
    </location>
</feature>